<organism evidence="1 2">
    <name type="scientific">Candidatus Dechloromonas phosphorivorans</name>
    <dbReference type="NCBI Taxonomy" id="2899244"/>
    <lineage>
        <taxon>Bacteria</taxon>
        <taxon>Pseudomonadati</taxon>
        <taxon>Pseudomonadota</taxon>
        <taxon>Betaproteobacteria</taxon>
        <taxon>Rhodocyclales</taxon>
        <taxon>Azonexaceae</taxon>
        <taxon>Dechloromonas</taxon>
    </lineage>
</organism>
<accession>A0A9D7LKP8</accession>
<evidence type="ECO:0000313" key="2">
    <source>
        <dbReference type="Proteomes" id="UP000808146"/>
    </source>
</evidence>
<evidence type="ECO:0000313" key="1">
    <source>
        <dbReference type="EMBL" id="MBK8889706.1"/>
    </source>
</evidence>
<dbReference type="Proteomes" id="UP000808146">
    <property type="component" value="Unassembled WGS sequence"/>
</dbReference>
<dbReference type="AlphaFoldDB" id="A0A9D7LKP8"/>
<gene>
    <name evidence="1" type="ORF">IPN75_04580</name>
</gene>
<comment type="caution">
    <text evidence="1">The sequence shown here is derived from an EMBL/GenBank/DDBJ whole genome shotgun (WGS) entry which is preliminary data.</text>
</comment>
<name>A0A9D7LKP8_9RHOO</name>
<dbReference type="EMBL" id="JADKBR010000003">
    <property type="protein sequence ID" value="MBK8889706.1"/>
    <property type="molecule type" value="Genomic_DNA"/>
</dbReference>
<proteinExistence type="predicted"/>
<sequence length="109" mass="11672">MPAGGILSARKKQGIQMTMKRTDLEKSRGLKINGKMGATAIPGRFAAGAISVVDRREQRRLDRESGQIPFACKLPAELVKQLQERGGAHEGGINVFMAELIAGALAEAK</sequence>
<reference evidence="1" key="1">
    <citation type="submission" date="2020-10" db="EMBL/GenBank/DDBJ databases">
        <title>Connecting structure to function with the recovery of over 1000 high-quality activated sludge metagenome-assembled genomes encoding full-length rRNA genes using long-read sequencing.</title>
        <authorList>
            <person name="Singleton C.M."/>
            <person name="Petriglieri F."/>
            <person name="Kristensen J.M."/>
            <person name="Kirkegaard R.H."/>
            <person name="Michaelsen T.Y."/>
            <person name="Andersen M.H."/>
            <person name="Karst S.M."/>
            <person name="Dueholm M.S."/>
            <person name="Nielsen P.H."/>
            <person name="Albertsen M."/>
        </authorList>
    </citation>
    <scope>NUCLEOTIDE SEQUENCE</scope>
    <source>
        <strain evidence="1">OdNE_18-Q3-R46-58_BAT3C.305</strain>
    </source>
</reference>
<protein>
    <submittedName>
        <fullName evidence="1">Uncharacterized protein</fullName>
    </submittedName>
</protein>